<evidence type="ECO:0000313" key="2">
    <source>
        <dbReference type="EMBL" id="SQD92043.1"/>
    </source>
</evidence>
<gene>
    <name evidence="2" type="ORF">BARAN1_0018</name>
</gene>
<dbReference type="AlphaFoldDB" id="A0A2X3K4M8"/>
<evidence type="ECO:0000313" key="3">
    <source>
        <dbReference type="Proteomes" id="UP000249818"/>
    </source>
</evidence>
<evidence type="ECO:0000256" key="1">
    <source>
        <dbReference type="SAM" id="MobiDB-lite"/>
    </source>
</evidence>
<proteinExistence type="predicted"/>
<keyword evidence="3" id="KW-1185">Reference proteome</keyword>
<sequence>MPHGWVRHQHPWPRREPVRASPRGAGGRRGMALDSDGRGTNPADRGGRVRVLQFLEQQV</sequence>
<accession>A0A2X3K4M8</accession>
<reference evidence="3" key="1">
    <citation type="submission" date="2018-05" db="EMBL/GenBank/DDBJ databases">
        <authorList>
            <person name="Hao L."/>
        </authorList>
    </citation>
    <scope>NUCLEOTIDE SEQUENCE [LARGE SCALE GENOMIC DNA]</scope>
</reference>
<feature type="compositionally biased region" description="Basic residues" evidence="1">
    <location>
        <begin position="1"/>
        <end position="12"/>
    </location>
</feature>
<protein>
    <submittedName>
        <fullName evidence="2">Uncharacterized protein</fullName>
    </submittedName>
</protein>
<dbReference type="Proteomes" id="UP000249818">
    <property type="component" value="Chromosome BARAN1"/>
</dbReference>
<dbReference type="EMBL" id="LS483254">
    <property type="protein sequence ID" value="SQD92043.1"/>
    <property type="molecule type" value="Genomic_DNA"/>
</dbReference>
<name>A0A2X3K4M8_9BACT</name>
<feature type="region of interest" description="Disordered" evidence="1">
    <location>
        <begin position="1"/>
        <end position="49"/>
    </location>
</feature>
<dbReference type="KEGG" id="bana:BARAN1_0018"/>
<organism evidence="2 3">
    <name type="scientific">Candidatus Bipolaricaulis anaerobius</name>
    <dbReference type="NCBI Taxonomy" id="2026885"/>
    <lineage>
        <taxon>Bacteria</taxon>
        <taxon>Candidatus Bipolaricaulota</taxon>
        <taxon>Candidatus Bipolaricaulia</taxon>
        <taxon>Candidatus Bipolaricaulales</taxon>
        <taxon>Candidatus Bipolaricaulaceae</taxon>
        <taxon>Candidatus Bipolaricaulis</taxon>
    </lineage>
</organism>